<comment type="similarity">
    <text evidence="1 6">Belongs to the sigma-70 factor family. ECF subfamily.</text>
</comment>
<dbReference type="PROSITE" id="PS01063">
    <property type="entry name" value="SIGMA70_ECF"/>
    <property type="match status" value="1"/>
</dbReference>
<evidence type="ECO:0000259" key="7">
    <source>
        <dbReference type="Pfam" id="PF04542"/>
    </source>
</evidence>
<keyword evidence="5 6" id="KW-0804">Transcription</keyword>
<dbReference type="AlphaFoldDB" id="A0A2S2DG60"/>
<keyword evidence="3 6" id="KW-0731">Sigma factor</keyword>
<dbReference type="InterPro" id="IPR007627">
    <property type="entry name" value="RNA_pol_sigma70_r2"/>
</dbReference>
<dbReference type="GO" id="GO:0003677">
    <property type="term" value="F:DNA binding"/>
    <property type="evidence" value="ECO:0007669"/>
    <property type="project" value="UniProtKB-KW"/>
</dbReference>
<dbReference type="SUPFAM" id="SSF88946">
    <property type="entry name" value="Sigma2 domain of RNA polymerase sigma factors"/>
    <property type="match status" value="1"/>
</dbReference>
<dbReference type="KEGG" id="mtim:DIR46_07755"/>
<dbReference type="GO" id="GO:0006352">
    <property type="term" value="P:DNA-templated transcription initiation"/>
    <property type="evidence" value="ECO:0007669"/>
    <property type="project" value="InterPro"/>
</dbReference>
<gene>
    <name evidence="9" type="ORF">DIR46_07755</name>
</gene>
<proteinExistence type="inferred from homology"/>
<organism evidence="9 10">
    <name type="scientific">Massilia oculi</name>
    <dbReference type="NCBI Taxonomy" id="945844"/>
    <lineage>
        <taxon>Bacteria</taxon>
        <taxon>Pseudomonadati</taxon>
        <taxon>Pseudomonadota</taxon>
        <taxon>Betaproteobacteria</taxon>
        <taxon>Burkholderiales</taxon>
        <taxon>Oxalobacteraceae</taxon>
        <taxon>Telluria group</taxon>
        <taxon>Massilia</taxon>
    </lineage>
</organism>
<dbReference type="NCBIfam" id="TIGR02937">
    <property type="entry name" value="sigma70-ECF"/>
    <property type="match status" value="1"/>
</dbReference>
<dbReference type="Pfam" id="PF08281">
    <property type="entry name" value="Sigma70_r4_2"/>
    <property type="match status" value="1"/>
</dbReference>
<dbReference type="InterPro" id="IPR013249">
    <property type="entry name" value="RNA_pol_sigma70_r4_t2"/>
</dbReference>
<name>A0A2S2DG60_9BURK</name>
<dbReference type="InterPro" id="IPR000838">
    <property type="entry name" value="RNA_pol_sigma70_ECF_CS"/>
</dbReference>
<keyword evidence="10" id="KW-1185">Reference proteome</keyword>
<evidence type="ECO:0000259" key="8">
    <source>
        <dbReference type="Pfam" id="PF08281"/>
    </source>
</evidence>
<dbReference type="InterPro" id="IPR014284">
    <property type="entry name" value="RNA_pol_sigma-70_dom"/>
</dbReference>
<feature type="domain" description="RNA polymerase sigma factor 70 region 4 type 2" evidence="8">
    <location>
        <begin position="138"/>
        <end position="189"/>
    </location>
</feature>
<dbReference type="PANTHER" id="PTHR43133:SF62">
    <property type="entry name" value="RNA POLYMERASE SIGMA FACTOR SIGZ"/>
    <property type="match status" value="1"/>
</dbReference>
<evidence type="ECO:0000313" key="10">
    <source>
        <dbReference type="Proteomes" id="UP000245820"/>
    </source>
</evidence>
<evidence type="ECO:0000256" key="6">
    <source>
        <dbReference type="RuleBase" id="RU000716"/>
    </source>
</evidence>
<keyword evidence="2 6" id="KW-0805">Transcription regulation</keyword>
<dbReference type="SUPFAM" id="SSF88659">
    <property type="entry name" value="Sigma3 and sigma4 domains of RNA polymerase sigma factors"/>
    <property type="match status" value="1"/>
</dbReference>
<dbReference type="InterPro" id="IPR013324">
    <property type="entry name" value="RNA_pol_sigma_r3/r4-like"/>
</dbReference>
<dbReference type="RefSeq" id="WP_109344725.1">
    <property type="nucleotide sequence ID" value="NZ_CP029343.1"/>
</dbReference>
<dbReference type="InterPro" id="IPR039425">
    <property type="entry name" value="RNA_pol_sigma-70-like"/>
</dbReference>
<keyword evidence="4 6" id="KW-0238">DNA-binding</keyword>
<dbReference type="CDD" id="cd06171">
    <property type="entry name" value="Sigma70_r4"/>
    <property type="match status" value="1"/>
</dbReference>
<sequence>MLNHTPENQRLVNLLARVALRDQQAFKELYDLTSAHLYGVALRYLRTASTAEDILQEAYINVWQQAGTYAATLSAPMTWLISVVRNKSLDHLRKFKREMESTVQSIDAVDAGAEGQVDAIADHADPHELFSAATEAMVLKRCVAQLDAPQRQSLALAFYDGLSHSELAEHLRVPLGTAKAWVRRGLERLRKCIEAQRQPATGRAS</sequence>
<dbReference type="OrthoDB" id="9784272at2"/>
<reference evidence="9 10" key="1">
    <citation type="submission" date="2018-05" db="EMBL/GenBank/DDBJ databases">
        <title>Complete genome sequence of Massilia oculi sp. nov. CCUG 43427T (=DSM 26321T), the type strain of M. oculi, and comparison with genome sequences of other Massilia strains.</title>
        <authorList>
            <person name="Zhu B."/>
        </authorList>
    </citation>
    <scope>NUCLEOTIDE SEQUENCE [LARGE SCALE GENOMIC DNA]</scope>
    <source>
        <strain evidence="9 10">CCUG 43427</strain>
    </source>
</reference>
<evidence type="ECO:0000256" key="2">
    <source>
        <dbReference type="ARBA" id="ARBA00023015"/>
    </source>
</evidence>
<dbReference type="GO" id="GO:0016987">
    <property type="term" value="F:sigma factor activity"/>
    <property type="evidence" value="ECO:0007669"/>
    <property type="project" value="UniProtKB-KW"/>
</dbReference>
<dbReference type="Gene3D" id="1.10.1740.10">
    <property type="match status" value="1"/>
</dbReference>
<dbReference type="Pfam" id="PF04542">
    <property type="entry name" value="Sigma70_r2"/>
    <property type="match status" value="1"/>
</dbReference>
<evidence type="ECO:0000313" key="9">
    <source>
        <dbReference type="EMBL" id="AWL04340.1"/>
    </source>
</evidence>
<dbReference type="PANTHER" id="PTHR43133">
    <property type="entry name" value="RNA POLYMERASE ECF-TYPE SIGMA FACTO"/>
    <property type="match status" value="1"/>
</dbReference>
<evidence type="ECO:0000256" key="4">
    <source>
        <dbReference type="ARBA" id="ARBA00023125"/>
    </source>
</evidence>
<dbReference type="EMBL" id="CP029343">
    <property type="protein sequence ID" value="AWL04340.1"/>
    <property type="molecule type" value="Genomic_DNA"/>
</dbReference>
<evidence type="ECO:0000256" key="1">
    <source>
        <dbReference type="ARBA" id="ARBA00010641"/>
    </source>
</evidence>
<feature type="domain" description="RNA polymerase sigma-70 region 2" evidence="7">
    <location>
        <begin position="32"/>
        <end position="97"/>
    </location>
</feature>
<dbReference type="Proteomes" id="UP000245820">
    <property type="component" value="Chromosome"/>
</dbReference>
<accession>A0A2S2DG60</accession>
<evidence type="ECO:0000256" key="5">
    <source>
        <dbReference type="ARBA" id="ARBA00023163"/>
    </source>
</evidence>
<dbReference type="Gene3D" id="1.10.10.10">
    <property type="entry name" value="Winged helix-like DNA-binding domain superfamily/Winged helix DNA-binding domain"/>
    <property type="match status" value="1"/>
</dbReference>
<dbReference type="InterPro" id="IPR013325">
    <property type="entry name" value="RNA_pol_sigma_r2"/>
</dbReference>
<dbReference type="InterPro" id="IPR036388">
    <property type="entry name" value="WH-like_DNA-bd_sf"/>
</dbReference>
<evidence type="ECO:0000256" key="3">
    <source>
        <dbReference type="ARBA" id="ARBA00023082"/>
    </source>
</evidence>
<protein>
    <recommendedName>
        <fullName evidence="6">RNA polymerase sigma factor</fullName>
    </recommendedName>
</protein>